<dbReference type="EMBL" id="AP021876">
    <property type="protein sequence ID" value="BBO83309.1"/>
    <property type="molecule type" value="Genomic_DNA"/>
</dbReference>
<proteinExistence type="predicted"/>
<protein>
    <submittedName>
        <fullName evidence="1">Uncharacterized protein</fullName>
    </submittedName>
</protein>
<sequence>MTLGSTIRGIGLSLAAVALYTTITAATAAYSGDLRRFGSNTLRKPSAVIELDETYHTSPEGYWWLCAARSILDGKYKSGVDKKKQNKHYTVVGDKNIGVNVMEAFNRYTLKECKNDSDGNPIDRDDDGFGDDCWYTAIPIPKEILIKADRNPREWGTGIKFITHKEAYLYLQEVANNAARKWF</sequence>
<dbReference type="RefSeq" id="WP_155323562.1">
    <property type="nucleotide sequence ID" value="NZ_AP021876.1"/>
</dbReference>
<dbReference type="KEGG" id="dov:DSCO28_38750"/>
<gene>
    <name evidence="1" type="ORF">DSCO28_38750</name>
</gene>
<name>A0A5K7ZSX7_9BACT</name>
<evidence type="ECO:0000313" key="1">
    <source>
        <dbReference type="EMBL" id="BBO83309.1"/>
    </source>
</evidence>
<accession>A0A5K7ZSX7</accession>
<organism evidence="1 2">
    <name type="scientific">Desulfosarcina ovata subsp. sediminis</name>
    <dbReference type="NCBI Taxonomy" id="885957"/>
    <lineage>
        <taxon>Bacteria</taxon>
        <taxon>Pseudomonadati</taxon>
        <taxon>Thermodesulfobacteriota</taxon>
        <taxon>Desulfobacteria</taxon>
        <taxon>Desulfobacterales</taxon>
        <taxon>Desulfosarcinaceae</taxon>
        <taxon>Desulfosarcina</taxon>
    </lineage>
</organism>
<evidence type="ECO:0000313" key="2">
    <source>
        <dbReference type="Proteomes" id="UP000425960"/>
    </source>
</evidence>
<dbReference type="Proteomes" id="UP000425960">
    <property type="component" value="Chromosome"/>
</dbReference>
<dbReference type="AlphaFoldDB" id="A0A5K7ZSX7"/>
<reference evidence="1 2" key="1">
    <citation type="submission" date="2019-11" db="EMBL/GenBank/DDBJ databases">
        <title>Comparative genomics of hydrocarbon-degrading Desulfosarcina strains.</title>
        <authorList>
            <person name="Watanabe M."/>
            <person name="Kojima H."/>
            <person name="Fukui M."/>
        </authorList>
    </citation>
    <scope>NUCLEOTIDE SEQUENCE [LARGE SCALE GENOMIC DNA]</scope>
    <source>
        <strain evidence="1 2">28bB2T</strain>
    </source>
</reference>